<feature type="binding site" evidence="3">
    <location>
        <position position="114"/>
    </location>
    <ligand>
        <name>Zn(2+)</name>
        <dbReference type="ChEBI" id="CHEBI:29105"/>
    </ligand>
</feature>
<organism evidence="5 6">
    <name type="scientific">Smittium culicis</name>
    <dbReference type="NCBI Taxonomy" id="133412"/>
    <lineage>
        <taxon>Eukaryota</taxon>
        <taxon>Fungi</taxon>
        <taxon>Fungi incertae sedis</taxon>
        <taxon>Zoopagomycota</taxon>
        <taxon>Kickxellomycotina</taxon>
        <taxon>Harpellomycetes</taxon>
        <taxon>Harpellales</taxon>
        <taxon>Legeriomycetaceae</taxon>
        <taxon>Smittium</taxon>
    </lineage>
</organism>
<feature type="binding site" evidence="3">
    <location>
        <position position="106"/>
    </location>
    <ligand>
        <name>Zn(2+)</name>
        <dbReference type="ChEBI" id="CHEBI:29105"/>
    </ligand>
</feature>
<comment type="caution">
    <text evidence="5">The sequence shown here is derived from an EMBL/GenBank/DDBJ whole genome shotgun (WGS) entry which is preliminary data.</text>
</comment>
<reference evidence="5" key="1">
    <citation type="submission" date="2017-01" db="EMBL/GenBank/DDBJ databases">
        <authorList>
            <person name="Mah S.A."/>
            <person name="Swanson W.J."/>
            <person name="Moy G.W."/>
            <person name="Vacquier V.D."/>
        </authorList>
    </citation>
    <scope>NUCLEOTIDE SEQUENCE [LARGE SCALE GENOMIC DNA]</scope>
    <source>
        <strain evidence="5">ID-206-W2</strain>
    </source>
</reference>
<keyword evidence="6" id="KW-1185">Reference proteome</keyword>
<evidence type="ECO:0000313" key="5">
    <source>
        <dbReference type="EMBL" id="OMJ28747.1"/>
    </source>
</evidence>
<feature type="binding site" evidence="3">
    <location>
        <position position="133"/>
    </location>
    <ligand>
        <name>Zn(2+)</name>
        <dbReference type="ChEBI" id="CHEBI:29105"/>
    </ligand>
</feature>
<evidence type="ECO:0000256" key="2">
    <source>
        <dbReference type="ARBA" id="ARBA00022833"/>
    </source>
</evidence>
<evidence type="ECO:0000256" key="3">
    <source>
        <dbReference type="PIRSR" id="PIRSR602124-2"/>
    </source>
</evidence>
<dbReference type="InterPro" id="IPR002124">
    <property type="entry name" value="Cyt_c_oxidase_su5b"/>
</dbReference>
<dbReference type="PANTHER" id="PTHR10122">
    <property type="entry name" value="CYTOCHROME C OXIDASE SUBUNIT 5B, MITOCHONDRIAL"/>
    <property type="match status" value="1"/>
</dbReference>
<dbReference type="AlphaFoldDB" id="A0A1R1YPA9"/>
<dbReference type="Proteomes" id="UP000187429">
    <property type="component" value="Unassembled WGS sequence"/>
</dbReference>
<evidence type="ECO:0000256" key="1">
    <source>
        <dbReference type="ARBA" id="ARBA00022723"/>
    </source>
</evidence>
<dbReference type="PROSITE" id="PS51359">
    <property type="entry name" value="COX5B_2"/>
    <property type="match status" value="1"/>
</dbReference>
<dbReference type="GO" id="GO:0046872">
    <property type="term" value="F:metal ion binding"/>
    <property type="evidence" value="ECO:0007669"/>
    <property type="project" value="UniProtKB-KW"/>
</dbReference>
<dbReference type="InterPro" id="IPR036972">
    <property type="entry name" value="Cyt_c_oxidase_su5b_sf"/>
</dbReference>
<dbReference type="SUPFAM" id="SSF57802">
    <property type="entry name" value="Rubredoxin-like"/>
    <property type="match status" value="1"/>
</dbReference>
<dbReference type="GO" id="GO:0045277">
    <property type="term" value="C:respiratory chain complex IV"/>
    <property type="evidence" value="ECO:0007669"/>
    <property type="project" value="InterPro"/>
</dbReference>
<dbReference type="Pfam" id="PF01215">
    <property type="entry name" value="COX5B"/>
    <property type="match status" value="1"/>
</dbReference>
<dbReference type="EMBL" id="LSSM01004594">
    <property type="protein sequence ID" value="OMJ14570.1"/>
    <property type="molecule type" value="Genomic_DNA"/>
</dbReference>
<sequence>MFKRVLSARNGAIRAFQKPVSARSFYVSAKISSDHPPTEILQGPGVSPGKIPTDYEQATGLSRLERLAALKGEKFFDEEPLLLEKKGTRSDPTIVVSGAPWRLVGCQGHPEEQHELLFIKVDRTHDIDRCPECGNVYKLSD</sequence>
<name>A0A1R1YPA9_9FUNG</name>
<dbReference type="GO" id="GO:0005740">
    <property type="term" value="C:mitochondrial envelope"/>
    <property type="evidence" value="ECO:0007669"/>
    <property type="project" value="InterPro"/>
</dbReference>
<proteinExistence type="predicted"/>
<evidence type="ECO:0000313" key="6">
    <source>
        <dbReference type="Proteomes" id="UP000187429"/>
    </source>
</evidence>
<dbReference type="PANTHER" id="PTHR10122:SF0">
    <property type="entry name" value="CYTOCHROME C OXIDASE SUBUNIT 5B, ISOFORM A-RELATED"/>
    <property type="match status" value="1"/>
</dbReference>
<dbReference type="EMBL" id="LSSM01000490">
    <property type="protein sequence ID" value="OMJ28747.1"/>
    <property type="molecule type" value="Genomic_DNA"/>
</dbReference>
<reference evidence="6" key="2">
    <citation type="submission" date="2017-01" db="EMBL/GenBank/DDBJ databases">
        <authorList>
            <person name="Wang Y."/>
            <person name="White M."/>
            <person name="Kvist S."/>
            <person name="Moncalvo J.-M."/>
        </authorList>
    </citation>
    <scope>NUCLEOTIDE SEQUENCE [LARGE SCALE GENOMIC DNA]</scope>
    <source>
        <strain evidence="6">ID-206-W2</strain>
    </source>
</reference>
<dbReference type="OrthoDB" id="10249250at2759"/>
<keyword evidence="2 3" id="KW-0862">Zinc</keyword>
<evidence type="ECO:0000313" key="4">
    <source>
        <dbReference type="EMBL" id="OMJ14570.1"/>
    </source>
</evidence>
<feature type="binding site" evidence="3">
    <location>
        <position position="130"/>
    </location>
    <ligand>
        <name>Zn(2+)</name>
        <dbReference type="ChEBI" id="CHEBI:29105"/>
    </ligand>
</feature>
<dbReference type="GO" id="GO:0006123">
    <property type="term" value="P:mitochondrial electron transport, cytochrome c to oxygen"/>
    <property type="evidence" value="ECO:0007669"/>
    <property type="project" value="InterPro"/>
</dbReference>
<accession>A0A1R1YPA9</accession>
<protein>
    <submittedName>
        <fullName evidence="5">Cytochrome c oxidase subunit 4, mitochondrial</fullName>
    </submittedName>
</protein>
<keyword evidence="1 3" id="KW-0479">Metal-binding</keyword>
<dbReference type="Gene3D" id="2.60.11.10">
    <property type="entry name" value="Cytochrome c oxidase, subunit Vb"/>
    <property type="match status" value="1"/>
</dbReference>
<gene>
    <name evidence="5" type="ORF">AYI69_g1769</name>
    <name evidence="4" type="ORF">AYI69_g8548</name>
</gene>